<protein>
    <submittedName>
        <fullName evidence="2">Uncharacterized protein</fullName>
    </submittedName>
</protein>
<sequence>MSGRHPPLPSLPSGGAGPRKEGRHGGEKRCKLSFWTCPQPGPLPDPLSRPGQGGRLARSSVRGGWGTHLPPPCLPLHVVLFPPSIPPSLSGTGLEPSHGLGPVHRHLPAETGVDRGRGGRRGGGRPAISRAAAGSANGSKRAGGGDVVGEIAMSGGDFDRDLRRIPRDALGGISG</sequence>
<name>W7TIX9_9STRA</name>
<comment type="caution">
    <text evidence="2">The sequence shown here is derived from an EMBL/GenBank/DDBJ whole genome shotgun (WGS) entry which is preliminary data.</text>
</comment>
<accession>W7TIX9</accession>
<feature type="compositionally biased region" description="Low complexity" evidence="1">
    <location>
        <begin position="126"/>
        <end position="140"/>
    </location>
</feature>
<organism evidence="2 3">
    <name type="scientific">Nannochloropsis gaditana</name>
    <dbReference type="NCBI Taxonomy" id="72520"/>
    <lineage>
        <taxon>Eukaryota</taxon>
        <taxon>Sar</taxon>
        <taxon>Stramenopiles</taxon>
        <taxon>Ochrophyta</taxon>
        <taxon>Eustigmatophyceae</taxon>
        <taxon>Eustigmatales</taxon>
        <taxon>Monodopsidaceae</taxon>
        <taxon>Nannochloropsis</taxon>
    </lineage>
</organism>
<dbReference type="EMBL" id="AZIL01000801">
    <property type="protein sequence ID" value="EWM25977.1"/>
    <property type="molecule type" value="Genomic_DNA"/>
</dbReference>
<feature type="region of interest" description="Disordered" evidence="1">
    <location>
        <begin position="1"/>
        <end position="60"/>
    </location>
</feature>
<evidence type="ECO:0000313" key="3">
    <source>
        <dbReference type="Proteomes" id="UP000019335"/>
    </source>
</evidence>
<feature type="compositionally biased region" description="Basic and acidic residues" evidence="1">
    <location>
        <begin position="18"/>
        <end position="30"/>
    </location>
</feature>
<proteinExistence type="predicted"/>
<dbReference type="Proteomes" id="UP000019335">
    <property type="component" value="Chromosome 10"/>
</dbReference>
<keyword evidence="3" id="KW-1185">Reference proteome</keyword>
<dbReference type="AlphaFoldDB" id="W7TIX9"/>
<feature type="compositionally biased region" description="Pro residues" evidence="1">
    <location>
        <begin position="1"/>
        <end position="10"/>
    </location>
</feature>
<gene>
    <name evidence="2" type="ORF">Naga_100315g3</name>
</gene>
<feature type="region of interest" description="Disordered" evidence="1">
    <location>
        <begin position="107"/>
        <end position="148"/>
    </location>
</feature>
<evidence type="ECO:0000313" key="2">
    <source>
        <dbReference type="EMBL" id="EWM25977.1"/>
    </source>
</evidence>
<evidence type="ECO:0000256" key="1">
    <source>
        <dbReference type="SAM" id="MobiDB-lite"/>
    </source>
</evidence>
<reference evidence="2 3" key="1">
    <citation type="journal article" date="2014" name="Mol. Plant">
        <title>Chromosome Scale Genome Assembly and Transcriptome Profiling of Nannochloropsis gaditana in Nitrogen Depletion.</title>
        <authorList>
            <person name="Corteggiani Carpinelli E."/>
            <person name="Telatin A."/>
            <person name="Vitulo N."/>
            <person name="Forcato C."/>
            <person name="D'Angelo M."/>
            <person name="Schiavon R."/>
            <person name="Vezzi A."/>
            <person name="Giacometti G.M."/>
            <person name="Morosinotto T."/>
            <person name="Valle G."/>
        </authorList>
    </citation>
    <scope>NUCLEOTIDE SEQUENCE [LARGE SCALE GENOMIC DNA]</scope>
    <source>
        <strain evidence="2 3">B-31</strain>
    </source>
</reference>